<dbReference type="GO" id="GO:0051537">
    <property type="term" value="F:2 iron, 2 sulfur cluster binding"/>
    <property type="evidence" value="ECO:0007669"/>
    <property type="project" value="UniProtKB-KW"/>
</dbReference>
<evidence type="ECO:0000313" key="14">
    <source>
        <dbReference type="EMBL" id="OUC79969.1"/>
    </source>
</evidence>
<keyword evidence="5" id="KW-0001">2Fe-2S</keyword>
<keyword evidence="11" id="KW-0479">Metal-binding</keyword>
<evidence type="ECO:0000256" key="4">
    <source>
        <dbReference type="ARBA" id="ARBA00012229"/>
    </source>
</evidence>
<keyword evidence="8" id="KW-0520">NAD</keyword>
<evidence type="ECO:0000259" key="12">
    <source>
        <dbReference type="PROSITE" id="PS01033"/>
    </source>
</evidence>
<dbReference type="AlphaFoldDB" id="A0A243QDX0"/>
<dbReference type="GO" id="GO:0019825">
    <property type="term" value="F:oxygen binding"/>
    <property type="evidence" value="ECO:0007669"/>
    <property type="project" value="InterPro"/>
</dbReference>
<dbReference type="PANTHER" id="PTHR47354">
    <property type="entry name" value="NADH OXIDOREDUCTASE HCR"/>
    <property type="match status" value="1"/>
</dbReference>
<evidence type="ECO:0000256" key="6">
    <source>
        <dbReference type="ARBA" id="ARBA00022857"/>
    </source>
</evidence>
<proteinExistence type="inferred from homology"/>
<dbReference type="Gene3D" id="1.10.490.10">
    <property type="entry name" value="Globins"/>
    <property type="match status" value="1"/>
</dbReference>
<dbReference type="CDD" id="cd19753">
    <property type="entry name" value="Mb-like_oxidoreductase"/>
    <property type="match status" value="1"/>
</dbReference>
<dbReference type="Pfam" id="PF00970">
    <property type="entry name" value="FAD_binding_6"/>
    <property type="match status" value="1"/>
</dbReference>
<dbReference type="GO" id="GO:0008941">
    <property type="term" value="F:nitric oxide dioxygenase NAD(P)H activity"/>
    <property type="evidence" value="ECO:0007669"/>
    <property type="project" value="UniProtKB-EC"/>
</dbReference>
<dbReference type="GO" id="GO:0020037">
    <property type="term" value="F:heme binding"/>
    <property type="evidence" value="ECO:0007669"/>
    <property type="project" value="InterPro"/>
</dbReference>
<dbReference type="Pfam" id="PF00175">
    <property type="entry name" value="NAD_binding_1"/>
    <property type="match status" value="1"/>
</dbReference>
<organism evidence="14 15">
    <name type="scientific">Gordonia lacunae</name>
    <dbReference type="NCBI Taxonomy" id="417102"/>
    <lineage>
        <taxon>Bacteria</taxon>
        <taxon>Bacillati</taxon>
        <taxon>Actinomycetota</taxon>
        <taxon>Actinomycetes</taxon>
        <taxon>Mycobacteriales</taxon>
        <taxon>Gordoniaceae</taxon>
        <taxon>Gordonia</taxon>
    </lineage>
</organism>
<feature type="domain" description="FAD-binding FR-type" evidence="13">
    <location>
        <begin position="142"/>
        <end position="242"/>
    </location>
</feature>
<keyword evidence="6" id="KW-0521">NADP</keyword>
<comment type="caution">
    <text evidence="14">The sequence shown here is derived from an EMBL/GenBank/DDBJ whole genome shotgun (WGS) entry which is preliminary data.</text>
</comment>
<dbReference type="Proteomes" id="UP000194632">
    <property type="component" value="Unassembled WGS sequence"/>
</dbReference>
<accession>A0A243QDX0</accession>
<evidence type="ECO:0000256" key="7">
    <source>
        <dbReference type="ARBA" id="ARBA00023014"/>
    </source>
</evidence>
<dbReference type="EMBL" id="NGFO01000004">
    <property type="protein sequence ID" value="OUC79969.1"/>
    <property type="molecule type" value="Genomic_DNA"/>
</dbReference>
<dbReference type="CDD" id="cd06187">
    <property type="entry name" value="O2ase_reductase_like"/>
    <property type="match status" value="1"/>
</dbReference>
<evidence type="ECO:0000256" key="11">
    <source>
        <dbReference type="RuleBase" id="RU000356"/>
    </source>
</evidence>
<sequence length="383" mass="42631">MATHSRHALHQLRTAVNRDPDRFVTNVYTRMFAIDPDLRDLFGVSMAAQRVAFHRVIDHVLEAIPAESGHAELVEFLAQLGRDHRKFGVEPEHYHVMYAALMGEFSSLMAGYWDAETEQTISQAMMLVTGVMRGAAESATHPARWTAEVVEKYRITRDLAVVRLLAHSPLTFNAGQYLEVHTPQWPKQWRNLSPAIPPNPAGELEFHVRAVPRGTVSTAIVSETSVGDVWTLAQGHGTLHVDRGSKVLMVAGGTGLAPLRALLIEMSARVDSPETHIFYGMRYPGELYDLTVLRRIASTNPWLRVTAVSQEQTDPWWINAVATPAELGVDHEIGTLADVVVRSGDWEDHQVLIAGSPQMIENTRRTLIIAGVRASRIQHDPVF</sequence>
<keyword evidence="7" id="KW-0411">Iron-sulfur</keyword>
<comment type="catalytic activity">
    <reaction evidence="9">
        <text>2 nitric oxide + NADH + 2 O2 = 2 nitrate + NAD(+) + H(+)</text>
        <dbReference type="Rhea" id="RHEA:19469"/>
        <dbReference type="ChEBI" id="CHEBI:15378"/>
        <dbReference type="ChEBI" id="CHEBI:15379"/>
        <dbReference type="ChEBI" id="CHEBI:16480"/>
        <dbReference type="ChEBI" id="CHEBI:17632"/>
        <dbReference type="ChEBI" id="CHEBI:57540"/>
        <dbReference type="ChEBI" id="CHEBI:57945"/>
        <dbReference type="EC" id="1.14.12.17"/>
    </reaction>
</comment>
<dbReference type="InterPro" id="IPR017938">
    <property type="entry name" value="Riboflavin_synthase-like_b-brl"/>
</dbReference>
<evidence type="ECO:0000256" key="3">
    <source>
        <dbReference type="ARBA" id="ARBA00006401"/>
    </source>
</evidence>
<dbReference type="OrthoDB" id="3213438at2"/>
<comment type="similarity">
    <text evidence="3">In the C-terminal section; belongs to the flavoprotein pyridine nucleotide cytochrome reductase family.</text>
</comment>
<dbReference type="InterPro" id="IPR012292">
    <property type="entry name" value="Globin/Proto"/>
</dbReference>
<evidence type="ECO:0000256" key="5">
    <source>
        <dbReference type="ARBA" id="ARBA00022714"/>
    </source>
</evidence>
<dbReference type="Gene3D" id="2.40.30.10">
    <property type="entry name" value="Translation factors"/>
    <property type="match status" value="1"/>
</dbReference>
<keyword evidence="11" id="KW-0813">Transport</keyword>
<evidence type="ECO:0000313" key="15">
    <source>
        <dbReference type="Proteomes" id="UP000194632"/>
    </source>
</evidence>
<comment type="similarity">
    <text evidence="11">Belongs to the globin family.</text>
</comment>
<dbReference type="InterPro" id="IPR000971">
    <property type="entry name" value="Globin"/>
</dbReference>
<dbReference type="PANTHER" id="PTHR47354:SF5">
    <property type="entry name" value="PROTEIN RFBI"/>
    <property type="match status" value="1"/>
</dbReference>
<dbReference type="InterPro" id="IPR008333">
    <property type="entry name" value="Cbr1-like_FAD-bd_dom"/>
</dbReference>
<evidence type="ECO:0000256" key="2">
    <source>
        <dbReference type="ARBA" id="ARBA00001974"/>
    </source>
</evidence>
<keyword evidence="11" id="KW-0561">Oxygen transport</keyword>
<dbReference type="PROSITE" id="PS51384">
    <property type="entry name" value="FAD_FR"/>
    <property type="match status" value="1"/>
</dbReference>
<dbReference type="GO" id="GO:0005344">
    <property type="term" value="F:oxygen carrier activity"/>
    <property type="evidence" value="ECO:0007669"/>
    <property type="project" value="UniProtKB-KW"/>
</dbReference>
<evidence type="ECO:0000256" key="9">
    <source>
        <dbReference type="ARBA" id="ARBA00048649"/>
    </source>
</evidence>
<evidence type="ECO:0000256" key="1">
    <source>
        <dbReference type="ARBA" id="ARBA00001970"/>
    </source>
</evidence>
<dbReference type="InterPro" id="IPR009050">
    <property type="entry name" value="Globin-like_sf"/>
</dbReference>
<dbReference type="SUPFAM" id="SSF46458">
    <property type="entry name" value="Globin-like"/>
    <property type="match status" value="1"/>
</dbReference>
<dbReference type="Pfam" id="PF00042">
    <property type="entry name" value="Globin"/>
    <property type="match status" value="1"/>
</dbReference>
<dbReference type="PROSITE" id="PS01033">
    <property type="entry name" value="GLOBIN"/>
    <property type="match status" value="1"/>
</dbReference>
<dbReference type="EC" id="1.14.12.17" evidence="4"/>
<keyword evidence="11" id="KW-0408">Iron</keyword>
<comment type="cofactor">
    <cofactor evidence="2">
        <name>FAD</name>
        <dbReference type="ChEBI" id="CHEBI:57692"/>
    </cofactor>
</comment>
<dbReference type="STRING" id="417102.CA982_04485"/>
<gene>
    <name evidence="14" type="ORF">CA982_04485</name>
</gene>
<evidence type="ECO:0000256" key="10">
    <source>
        <dbReference type="ARBA" id="ARBA00049433"/>
    </source>
</evidence>
<dbReference type="SUPFAM" id="SSF52343">
    <property type="entry name" value="Ferredoxin reductase-like, C-terminal NADP-linked domain"/>
    <property type="match status" value="1"/>
</dbReference>
<dbReference type="PRINTS" id="PR00410">
    <property type="entry name" value="PHEHYDRXLASE"/>
</dbReference>
<dbReference type="InterPro" id="IPR050415">
    <property type="entry name" value="MRET"/>
</dbReference>
<feature type="domain" description="Globin" evidence="12">
    <location>
        <begin position="1"/>
        <end position="137"/>
    </location>
</feature>
<reference evidence="14 15" key="1">
    <citation type="submission" date="2017-05" db="EMBL/GenBank/DDBJ databases">
        <title>Biotechnological potential of actinobacteria isolated from South African environments.</title>
        <authorList>
            <person name="Le Roes-Hill M."/>
            <person name="Prins A."/>
            <person name="Durrell K.A."/>
        </authorList>
    </citation>
    <scope>NUCLEOTIDE SEQUENCE [LARGE SCALE GENOMIC DNA]</scope>
    <source>
        <strain evidence="14">BS2</strain>
    </source>
</reference>
<keyword evidence="15" id="KW-1185">Reference proteome</keyword>
<evidence type="ECO:0000256" key="8">
    <source>
        <dbReference type="ARBA" id="ARBA00023027"/>
    </source>
</evidence>
<dbReference type="Gene3D" id="3.40.50.80">
    <property type="entry name" value="Nucleotide-binding domain of ferredoxin-NADP reductase (FNR) module"/>
    <property type="match status" value="1"/>
</dbReference>
<evidence type="ECO:0000259" key="13">
    <source>
        <dbReference type="PROSITE" id="PS51384"/>
    </source>
</evidence>
<dbReference type="InterPro" id="IPR017927">
    <property type="entry name" value="FAD-bd_FR_type"/>
</dbReference>
<dbReference type="InterPro" id="IPR001433">
    <property type="entry name" value="OxRdtase_FAD/NAD-bd"/>
</dbReference>
<protein>
    <recommendedName>
        <fullName evidence="4">nitric oxide dioxygenase</fullName>
        <ecNumber evidence="4">1.14.12.17</ecNumber>
    </recommendedName>
</protein>
<name>A0A243QDX0_9ACTN</name>
<dbReference type="InterPro" id="IPR039261">
    <property type="entry name" value="FNR_nucleotide-bd"/>
</dbReference>
<comment type="catalytic activity">
    <reaction evidence="10">
        <text>2 nitric oxide + NADPH + 2 O2 = 2 nitrate + NADP(+) + H(+)</text>
        <dbReference type="Rhea" id="RHEA:19465"/>
        <dbReference type="ChEBI" id="CHEBI:15378"/>
        <dbReference type="ChEBI" id="CHEBI:15379"/>
        <dbReference type="ChEBI" id="CHEBI:16480"/>
        <dbReference type="ChEBI" id="CHEBI:17632"/>
        <dbReference type="ChEBI" id="CHEBI:57783"/>
        <dbReference type="ChEBI" id="CHEBI:58349"/>
        <dbReference type="EC" id="1.14.12.17"/>
    </reaction>
</comment>
<dbReference type="SUPFAM" id="SSF63380">
    <property type="entry name" value="Riboflavin synthase domain-like"/>
    <property type="match status" value="1"/>
</dbReference>
<keyword evidence="11" id="KW-0349">Heme</keyword>
<comment type="cofactor">
    <cofactor evidence="1">
        <name>heme b</name>
        <dbReference type="ChEBI" id="CHEBI:60344"/>
    </cofactor>
</comment>